<sequence length="1105" mass="122794">MGLHKFKKARIDHERPEKSEQQLYTRADTAPELDELDRLVRHFAAAPAQPAAGDDDGDPHRQEGNGERAGQQNANATSPRSLQSSCALPELVGQQLDRAESLLHALRLASAHRRERDVNSDSERPETPERDSRASWQDRVDAIGVVLWNKVTETKMTVSSSTKRRPQTLPRTTLPAKPDASGESPPVRWLSMIARARKLAYLFIQLGSPEPMSRDGRVLLLLILNKVIAETLAATDDPTQLPDLFDAAAAHAQEIHTPISPQTRPSTTPDDVRALSGHYVQRIIFESRRSAFGVAAFVKHRLESLVPSCAPREASPAHAQVESIAHGAFVSAREVLALETFPSTELRDRAKEWLLWSFELAEITPSESARAIKIANLRLLAQIHSHARSWREAEEVVAQLLVSLAPTVQRLVVLSSGCNHSFVFLKIIETTPAMWLRKIRLMIERDAGEGELGQACSNDQELEKHSVQLSAAAQRYHDTHRPASFVMSKRIVSSLRSPVDEVTSRLISQIVMTMTVHSRSNDRPQLADLLHHISSYLGESFALSADSAFVATTYFWRHGDHERAKEAFFEAGEWYTLSLHPLFIENGGIVDAKSMRKAALCYLEIRDFIRAEHTMNLRPDRPPDAKDFFIRFFHATLRQDVEQATQALDGMVKAPDFRYPLLLWACKVANESGITALSTAVLQALLSVHRRGGEGDTQKELLTTVRYVRGWSNEFNTEHPLTSRHSFGWDRSLIRLLASRLESEPDSGAASDIVRNSFGAHLSAVDKDITWLLKTGTVIDPTSIRLKVWLMPCHVPPSGYNLCATYSYRLPTDVITPLYEAVVGLGDLKFGVGTVEDPKLKRTMTFCRVAALSGLLAQARAATSTSDQSKLYSTLLQDTQKLAESVSSNEQSDHTASSALLAFEVEARSGLGDWANVEALFSVSPVGDENLTRPHRDSSCPQRLAAAKEPTVSLSIIKLITARAIRSDDCAPDLLGSILAKTLQTLFYRKDLESTTLAAWLRVMITSLLANAPGEALTYVKHALSFVRTLTGYPRDEVQWLVATTWDRGLDLFSARDIEPAEQWCQLAVQLAQCIDEDEAAMLWRSLEQLRAKMRAFVSTDSDLG</sequence>
<dbReference type="InterPro" id="IPR039057">
    <property type="entry name" value="Spo22/ZIP4"/>
</dbReference>
<feature type="compositionally biased region" description="Polar residues" evidence="2">
    <location>
        <begin position="70"/>
        <end position="82"/>
    </location>
</feature>
<feature type="region of interest" description="Disordered" evidence="2">
    <location>
        <begin position="111"/>
        <end position="135"/>
    </location>
</feature>
<dbReference type="AlphaFoldDB" id="A0A238FEE0"/>
<name>A0A238FEE0_9BASI</name>
<dbReference type="OrthoDB" id="65716at2759"/>
<evidence type="ECO:0000313" key="4">
    <source>
        <dbReference type="Proteomes" id="UP000198372"/>
    </source>
</evidence>
<keyword evidence="4" id="KW-1185">Reference proteome</keyword>
<dbReference type="Proteomes" id="UP000198372">
    <property type="component" value="Unassembled WGS sequence"/>
</dbReference>
<dbReference type="Pfam" id="PF08631">
    <property type="entry name" value="SPO22"/>
    <property type="match status" value="1"/>
</dbReference>
<dbReference type="EMBL" id="FMSP01000007">
    <property type="protein sequence ID" value="SCV71567.1"/>
    <property type="molecule type" value="Genomic_DNA"/>
</dbReference>
<feature type="region of interest" description="Disordered" evidence="2">
    <location>
        <begin position="1"/>
        <end position="82"/>
    </location>
</feature>
<organism evidence="3 4">
    <name type="scientific">Microbotryum intermedium</name>
    <dbReference type="NCBI Taxonomy" id="269621"/>
    <lineage>
        <taxon>Eukaryota</taxon>
        <taxon>Fungi</taxon>
        <taxon>Dikarya</taxon>
        <taxon>Basidiomycota</taxon>
        <taxon>Pucciniomycotina</taxon>
        <taxon>Microbotryomycetes</taxon>
        <taxon>Microbotryales</taxon>
        <taxon>Microbotryaceae</taxon>
        <taxon>Microbotryum</taxon>
    </lineage>
</organism>
<feature type="compositionally biased region" description="Basic and acidic residues" evidence="2">
    <location>
        <begin position="9"/>
        <end position="20"/>
    </location>
</feature>
<keyword evidence="1" id="KW-0469">Meiosis</keyword>
<dbReference type="GO" id="GO:0051321">
    <property type="term" value="P:meiotic cell cycle"/>
    <property type="evidence" value="ECO:0007669"/>
    <property type="project" value="UniProtKB-KW"/>
</dbReference>
<protein>
    <submittedName>
        <fullName evidence="3">BQ2448_3155 protein</fullName>
    </submittedName>
</protein>
<dbReference type="PANTHER" id="PTHR40375:SF2">
    <property type="entry name" value="SPORULATION-SPECIFIC PROTEIN 22"/>
    <property type="match status" value="1"/>
</dbReference>
<evidence type="ECO:0000256" key="1">
    <source>
        <dbReference type="ARBA" id="ARBA00023254"/>
    </source>
</evidence>
<dbReference type="InterPro" id="IPR013940">
    <property type="entry name" value="Spo22/ZIP4/TEX11"/>
</dbReference>
<dbReference type="GO" id="GO:0090173">
    <property type="term" value="P:regulation of synaptonemal complex assembly"/>
    <property type="evidence" value="ECO:0007669"/>
    <property type="project" value="InterPro"/>
</dbReference>
<evidence type="ECO:0000313" key="3">
    <source>
        <dbReference type="EMBL" id="SCV71567.1"/>
    </source>
</evidence>
<feature type="compositionally biased region" description="Basic and acidic residues" evidence="2">
    <location>
        <begin position="112"/>
        <end position="135"/>
    </location>
</feature>
<accession>A0A238FEE0</accession>
<gene>
    <name evidence="3" type="ORF">BQ2448_3155</name>
</gene>
<evidence type="ECO:0000256" key="2">
    <source>
        <dbReference type="SAM" id="MobiDB-lite"/>
    </source>
</evidence>
<feature type="region of interest" description="Disordered" evidence="2">
    <location>
        <begin position="157"/>
        <end position="184"/>
    </location>
</feature>
<dbReference type="STRING" id="269621.A0A238FEE0"/>
<dbReference type="PANTHER" id="PTHR40375">
    <property type="entry name" value="SPORULATION-SPECIFIC PROTEIN 22"/>
    <property type="match status" value="1"/>
</dbReference>
<proteinExistence type="predicted"/>
<reference evidence="4" key="1">
    <citation type="submission" date="2016-09" db="EMBL/GenBank/DDBJ databases">
        <authorList>
            <person name="Jeantristanb JTB J.-T."/>
            <person name="Ricardo R."/>
        </authorList>
    </citation>
    <scope>NUCLEOTIDE SEQUENCE [LARGE SCALE GENOMIC DNA]</scope>
</reference>